<reference evidence="3 4" key="1">
    <citation type="submission" date="2018-07" db="EMBL/GenBank/DDBJ databases">
        <title>Desertimonas flava gen. nov. sp. nov.</title>
        <authorList>
            <person name="Liu S."/>
        </authorList>
    </citation>
    <scope>NUCLEOTIDE SEQUENCE [LARGE SCALE GENOMIC DNA]</scope>
    <source>
        <strain evidence="3 4">16Sb5-5</strain>
    </source>
</reference>
<evidence type="ECO:0000313" key="4">
    <source>
        <dbReference type="Proteomes" id="UP000252770"/>
    </source>
</evidence>
<comment type="caution">
    <text evidence="3">The sequence shown here is derived from an EMBL/GenBank/DDBJ whole genome shotgun (WGS) entry which is preliminary data.</text>
</comment>
<name>A0A367YVD9_9ACTN</name>
<dbReference type="InterPro" id="IPR025904">
    <property type="entry name" value="Tubulin-like"/>
</dbReference>
<dbReference type="EMBL" id="QOUI01000008">
    <property type="protein sequence ID" value="RCK68982.1"/>
    <property type="molecule type" value="Genomic_DNA"/>
</dbReference>
<dbReference type="AlphaFoldDB" id="A0A367YVD9"/>
<dbReference type="InterPro" id="IPR036525">
    <property type="entry name" value="Tubulin/FtsZ_GTPase_sf"/>
</dbReference>
<dbReference type="Proteomes" id="UP000252770">
    <property type="component" value="Unassembled WGS sequence"/>
</dbReference>
<sequence>MAPTGPPRTGGVRIPTTPGPSRPAGEDRTDRAGRAERRTRVKRFLVVGCGGTGGATLAYMMDQLRADLAGLGVTGLGEHGLPSGWQFLCVDVPSSPDRAPDGLPTVREAGGAYLGLGRQGLAYSHCDENVSARATGALAELGTWAPRRTATGWHPTAPPQSVANGAGQLRAVGRMVLLNGAERVRDELRAAWERVNDARAHADLQQVSSQLGESYSPNDAALVLVVGSMAGGAGSSMTLDLCRMLVQLGIRQDDVATFLATPDTFDALPESERPGVRANGLGMVGEVVSAQAGAARRHDNALLGAIGITDDSGQDVPFKRVFPVGLSGHGGARFGTEPKDLYRALGRGLAALVASGTASAEFAAFDLTNASAPVDTSVFGWGSDGRTLAWGSFGYASLTMGRERYAEYAAQRIARMTVDRMLDGHLQPGNPAGGDQQARDLVGSQWTHLAPRLGVPESGSEQVVKQWLLSTLPQAEVGRRVTGVVDEVLRPQLPGSLGQTAVHWGGVVGEALRRTAAGYGARLDAEAYRWANEWLQQLHGAVLDVVAAEVSRFGLAYGTTLVDGVQSVLEQSVGHLRSMSAATVPPVAVPPRVSEALARTKGQITGGTGGDTLLDSVLESATESGVRQLYVSAAGWAARGAAALARDVLPRLRSALVRAAEELAAARRTEAGSVGVAVTATDAYAAWPQSEVVPSRFEPARNEVTLTPTAVFRSAFEEHLRRALAGAEGHEVTAVPRAVASGRWPVAQGEAPGGLLDVQRVWVAREFVADPDGGEPLMPTLPDYHVGLAPAEVLQRARAFVARPDESFDSYCRVSLRSHVQAQLEHDPRSTVSELTTKLGLALRAARPLTGIDEHVVNRTGGSIDFEYKFSAVPFDQMAVLEPLRRVLAEDRTVAEGSLQRFDRALATSSAARRVDIFGSHMPVSPVAFAPVLNGIRDDWNAASSGARQSFWLWRRARPLTASVPMTEVERRTLAEGWLIGLVTGRLQLPPPPYTDPVQVVDGDGTRLAFPHPLLTPRTAFVDAIDWFPAVLESSLLALAGSSQTMESMRPYRALRSLADDSPQGPVGPAVEASGVRLLRSWLTDPAATSSVRSIREAAPAERAGAARQWLVEHPRGPGALVRAEYLAPGGRFFRPATRTAAGSLPLMSDLAPEFVAAAERVAAMVEVAAGAAPDDLVEF</sequence>
<dbReference type="Pfam" id="PF13809">
    <property type="entry name" value="Tubulin_2"/>
    <property type="match status" value="1"/>
</dbReference>
<protein>
    <recommendedName>
        <fullName evidence="5">Tubulin-like protein</fullName>
    </recommendedName>
</protein>
<keyword evidence="2" id="KW-0472">Membrane</keyword>
<evidence type="ECO:0000313" key="3">
    <source>
        <dbReference type="EMBL" id="RCK68982.1"/>
    </source>
</evidence>
<evidence type="ECO:0008006" key="5">
    <source>
        <dbReference type="Google" id="ProtNLM"/>
    </source>
</evidence>
<keyword evidence="2" id="KW-1133">Transmembrane helix</keyword>
<evidence type="ECO:0000256" key="2">
    <source>
        <dbReference type="SAM" id="Phobius"/>
    </source>
</evidence>
<dbReference type="SUPFAM" id="SSF52490">
    <property type="entry name" value="Tubulin nucleotide-binding domain-like"/>
    <property type="match status" value="1"/>
</dbReference>
<dbReference type="Gene3D" id="3.40.50.1440">
    <property type="entry name" value="Tubulin/FtsZ, GTPase domain"/>
    <property type="match status" value="1"/>
</dbReference>
<feature type="compositionally biased region" description="Basic and acidic residues" evidence="1">
    <location>
        <begin position="24"/>
        <end position="37"/>
    </location>
</feature>
<accession>A0A367YVD9</accession>
<gene>
    <name evidence="3" type="ORF">DT076_13830</name>
</gene>
<organism evidence="3 4">
    <name type="scientific">Desertihabitans brevis</name>
    <dbReference type="NCBI Taxonomy" id="2268447"/>
    <lineage>
        <taxon>Bacteria</taxon>
        <taxon>Bacillati</taxon>
        <taxon>Actinomycetota</taxon>
        <taxon>Actinomycetes</taxon>
        <taxon>Propionibacteriales</taxon>
        <taxon>Propionibacteriaceae</taxon>
        <taxon>Desertihabitans</taxon>
    </lineage>
</organism>
<keyword evidence="2" id="KW-0812">Transmembrane</keyword>
<proteinExistence type="predicted"/>
<feature type="region of interest" description="Disordered" evidence="1">
    <location>
        <begin position="1"/>
        <end position="37"/>
    </location>
</feature>
<feature type="transmembrane region" description="Helical" evidence="2">
    <location>
        <begin position="44"/>
        <end position="61"/>
    </location>
</feature>
<evidence type="ECO:0000256" key="1">
    <source>
        <dbReference type="SAM" id="MobiDB-lite"/>
    </source>
</evidence>
<keyword evidence="4" id="KW-1185">Reference proteome</keyword>